<accession>A0AAD9Z009</accession>
<sequence length="117" mass="12990">MSILIEGTTNAKYLNALLVAFIEFKISNVTFRAATGASGEVKNISVHPPNANTQRPDLQERTITYDTDVYDMANFDFDVFGPFLDSPEMLLASVVDNSDMDLTPKTLPIRRVDDSKT</sequence>
<dbReference type="EMBL" id="JASNWA010000011">
    <property type="protein sequence ID" value="KAK3167407.1"/>
    <property type="molecule type" value="Genomic_DNA"/>
</dbReference>
<evidence type="ECO:0000313" key="2">
    <source>
        <dbReference type="Proteomes" id="UP001276659"/>
    </source>
</evidence>
<comment type="caution">
    <text evidence="1">The sequence shown here is derived from an EMBL/GenBank/DDBJ whole genome shotgun (WGS) entry which is preliminary data.</text>
</comment>
<dbReference type="Proteomes" id="UP001276659">
    <property type="component" value="Unassembled WGS sequence"/>
</dbReference>
<protein>
    <submittedName>
        <fullName evidence="1">Uncharacterized protein</fullName>
    </submittedName>
</protein>
<name>A0AAD9Z009_9LECA</name>
<dbReference type="AlphaFoldDB" id="A0AAD9Z009"/>
<gene>
    <name evidence="1" type="ORF">OEA41_010534</name>
</gene>
<evidence type="ECO:0000313" key="1">
    <source>
        <dbReference type="EMBL" id="KAK3167407.1"/>
    </source>
</evidence>
<reference evidence="1" key="1">
    <citation type="submission" date="2022-11" db="EMBL/GenBank/DDBJ databases">
        <title>Chromosomal genome sequence assembly and mating type (MAT) locus characterization of the leprose asexual lichenized fungus Lepraria neglecta (Nyl.) Erichsen.</title>
        <authorList>
            <person name="Allen J.L."/>
            <person name="Pfeffer B."/>
        </authorList>
    </citation>
    <scope>NUCLEOTIDE SEQUENCE</scope>
    <source>
        <strain evidence="1">Allen 5258</strain>
    </source>
</reference>
<organism evidence="1 2">
    <name type="scientific">Lepraria neglecta</name>
    <dbReference type="NCBI Taxonomy" id="209136"/>
    <lineage>
        <taxon>Eukaryota</taxon>
        <taxon>Fungi</taxon>
        <taxon>Dikarya</taxon>
        <taxon>Ascomycota</taxon>
        <taxon>Pezizomycotina</taxon>
        <taxon>Lecanoromycetes</taxon>
        <taxon>OSLEUM clade</taxon>
        <taxon>Lecanoromycetidae</taxon>
        <taxon>Lecanorales</taxon>
        <taxon>Lecanorineae</taxon>
        <taxon>Stereocaulaceae</taxon>
        <taxon>Lepraria</taxon>
    </lineage>
</organism>
<proteinExistence type="predicted"/>
<keyword evidence="2" id="KW-1185">Reference proteome</keyword>